<gene>
    <name evidence="2" type="ORF">FNK824_LOCUS37364</name>
</gene>
<organism evidence="2 3">
    <name type="scientific">Rotaria sordida</name>
    <dbReference type="NCBI Taxonomy" id="392033"/>
    <lineage>
        <taxon>Eukaryota</taxon>
        <taxon>Metazoa</taxon>
        <taxon>Spiralia</taxon>
        <taxon>Gnathifera</taxon>
        <taxon>Rotifera</taxon>
        <taxon>Eurotatoria</taxon>
        <taxon>Bdelloidea</taxon>
        <taxon>Philodinida</taxon>
        <taxon>Philodinidae</taxon>
        <taxon>Rotaria</taxon>
    </lineage>
</organism>
<dbReference type="InterPro" id="IPR018244">
    <property type="entry name" value="Allrgn_V5/Tpx1_CS"/>
</dbReference>
<feature type="domain" description="SCP" evidence="1">
    <location>
        <begin position="5"/>
        <end position="36"/>
    </location>
</feature>
<protein>
    <recommendedName>
        <fullName evidence="1">SCP domain-containing protein</fullName>
    </recommendedName>
</protein>
<name>A0A820CHJ7_9BILA</name>
<dbReference type="InterPro" id="IPR001283">
    <property type="entry name" value="CRISP-related"/>
</dbReference>
<dbReference type="InterPro" id="IPR014044">
    <property type="entry name" value="CAP_dom"/>
</dbReference>
<evidence type="ECO:0000313" key="2">
    <source>
        <dbReference type="EMBL" id="CAF4223576.1"/>
    </source>
</evidence>
<dbReference type="PANTHER" id="PTHR10334">
    <property type="entry name" value="CYSTEINE-RICH SECRETORY PROTEIN-RELATED"/>
    <property type="match status" value="1"/>
</dbReference>
<dbReference type="EMBL" id="CAJOBE010018815">
    <property type="protein sequence ID" value="CAF4223576.1"/>
    <property type="molecule type" value="Genomic_DNA"/>
</dbReference>
<evidence type="ECO:0000313" key="3">
    <source>
        <dbReference type="Proteomes" id="UP000663874"/>
    </source>
</evidence>
<dbReference type="Pfam" id="PF00188">
    <property type="entry name" value="CAP"/>
    <property type="match status" value="1"/>
</dbReference>
<sequence>MKTGHFTQVVWRSTKKLGVGVAYADEGRTVYVVAQYSPPGNYQGQYQAN</sequence>
<dbReference type="AlphaFoldDB" id="A0A820CHJ7"/>
<proteinExistence type="predicted"/>
<dbReference type="SUPFAM" id="SSF55797">
    <property type="entry name" value="PR-1-like"/>
    <property type="match status" value="1"/>
</dbReference>
<dbReference type="PROSITE" id="PS01009">
    <property type="entry name" value="CRISP_1"/>
    <property type="match status" value="1"/>
</dbReference>
<comment type="caution">
    <text evidence="2">The sequence shown here is derived from an EMBL/GenBank/DDBJ whole genome shotgun (WGS) entry which is preliminary data.</text>
</comment>
<accession>A0A820CHJ7</accession>
<dbReference type="GO" id="GO:0005576">
    <property type="term" value="C:extracellular region"/>
    <property type="evidence" value="ECO:0007669"/>
    <property type="project" value="InterPro"/>
</dbReference>
<dbReference type="Gene3D" id="3.40.33.10">
    <property type="entry name" value="CAP"/>
    <property type="match status" value="1"/>
</dbReference>
<reference evidence="2" key="1">
    <citation type="submission" date="2021-02" db="EMBL/GenBank/DDBJ databases">
        <authorList>
            <person name="Nowell W R."/>
        </authorList>
    </citation>
    <scope>NUCLEOTIDE SEQUENCE</scope>
</reference>
<dbReference type="InterPro" id="IPR035940">
    <property type="entry name" value="CAP_sf"/>
</dbReference>
<evidence type="ECO:0000259" key="1">
    <source>
        <dbReference type="Pfam" id="PF00188"/>
    </source>
</evidence>
<dbReference type="Proteomes" id="UP000663874">
    <property type="component" value="Unassembled WGS sequence"/>
</dbReference>
<dbReference type="PRINTS" id="PR00837">
    <property type="entry name" value="V5TPXLIKE"/>
</dbReference>
<feature type="non-terminal residue" evidence="2">
    <location>
        <position position="49"/>
    </location>
</feature>